<reference evidence="1 2" key="1">
    <citation type="submission" date="2019-06" db="EMBL/GenBank/DDBJ databases">
        <title>Complete genome sequence of Antarcticibacterium flavum KCTC 52984T from an Antarctic marine sediment.</title>
        <authorList>
            <person name="Lee Y.M."/>
            <person name="Shin S.C."/>
        </authorList>
    </citation>
    <scope>NUCLEOTIDE SEQUENCE [LARGE SCALE GENOMIC DNA]</scope>
    <source>
        <strain evidence="1 2">KCTC 52984</strain>
    </source>
</reference>
<proteinExistence type="predicted"/>
<keyword evidence="2" id="KW-1185">Reference proteome</keyword>
<dbReference type="OrthoDB" id="770454at2"/>
<gene>
    <name evidence="1" type="ORF">FHG64_14990</name>
</gene>
<protein>
    <submittedName>
        <fullName evidence="1">Uncharacterized protein</fullName>
    </submittedName>
</protein>
<sequence length="73" mass="8630">MDIKAEKIKLIKLLLDTDNPQIIHSIRQIFIKEKSTDFWDELSPDHQKEILEASAEIEQGKTTDYETFMSQHR</sequence>
<evidence type="ECO:0000313" key="2">
    <source>
        <dbReference type="Proteomes" id="UP000309016"/>
    </source>
</evidence>
<dbReference type="EMBL" id="CP040812">
    <property type="protein sequence ID" value="QCY70600.1"/>
    <property type="molecule type" value="Genomic_DNA"/>
</dbReference>
<dbReference type="KEGG" id="afla:FHG64_14990"/>
<organism evidence="1 2">
    <name type="scientific">Antarcticibacterium flavum</name>
    <dbReference type="NCBI Taxonomy" id="2058175"/>
    <lineage>
        <taxon>Bacteria</taxon>
        <taxon>Pseudomonadati</taxon>
        <taxon>Bacteroidota</taxon>
        <taxon>Flavobacteriia</taxon>
        <taxon>Flavobacteriales</taxon>
        <taxon>Flavobacteriaceae</taxon>
        <taxon>Antarcticibacterium</taxon>
    </lineage>
</organism>
<evidence type="ECO:0000313" key="1">
    <source>
        <dbReference type="EMBL" id="QCY70600.1"/>
    </source>
</evidence>
<dbReference type="AlphaFoldDB" id="A0A5B7X645"/>
<accession>A0A5B7X645</accession>
<dbReference type="Proteomes" id="UP000309016">
    <property type="component" value="Chromosome"/>
</dbReference>
<dbReference type="RefSeq" id="WP_139067169.1">
    <property type="nucleotide sequence ID" value="NZ_CP040812.1"/>
</dbReference>
<name>A0A5B7X645_9FLAO</name>